<evidence type="ECO:0000256" key="5">
    <source>
        <dbReference type="ARBA" id="ARBA00022617"/>
    </source>
</evidence>
<evidence type="ECO:0000256" key="8">
    <source>
        <dbReference type="ARBA" id="ARBA00022848"/>
    </source>
</evidence>
<evidence type="ECO:0000313" key="16">
    <source>
        <dbReference type="Proteomes" id="UP001372834"/>
    </source>
</evidence>
<dbReference type="PRINTS" id="PR00463">
    <property type="entry name" value="EP450I"/>
</dbReference>
<dbReference type="PROSITE" id="PS00086">
    <property type="entry name" value="CYTOCHROME_P450"/>
    <property type="match status" value="1"/>
</dbReference>
<evidence type="ECO:0000256" key="14">
    <source>
        <dbReference type="RuleBase" id="RU000461"/>
    </source>
</evidence>
<dbReference type="Pfam" id="PF00067">
    <property type="entry name" value="p450"/>
    <property type="match status" value="1"/>
</dbReference>
<organism evidence="15 16">
    <name type="scientific">Polyplax serrata</name>
    <name type="common">Common mouse louse</name>
    <dbReference type="NCBI Taxonomy" id="468196"/>
    <lineage>
        <taxon>Eukaryota</taxon>
        <taxon>Metazoa</taxon>
        <taxon>Ecdysozoa</taxon>
        <taxon>Arthropoda</taxon>
        <taxon>Hexapoda</taxon>
        <taxon>Insecta</taxon>
        <taxon>Pterygota</taxon>
        <taxon>Neoptera</taxon>
        <taxon>Paraneoptera</taxon>
        <taxon>Psocodea</taxon>
        <taxon>Troctomorpha</taxon>
        <taxon>Phthiraptera</taxon>
        <taxon>Anoplura</taxon>
        <taxon>Polyplacidae</taxon>
        <taxon>Polyplax</taxon>
    </lineage>
</organism>
<dbReference type="InterPro" id="IPR001128">
    <property type="entry name" value="Cyt_P450"/>
</dbReference>
<dbReference type="GO" id="GO:0004497">
    <property type="term" value="F:monooxygenase activity"/>
    <property type="evidence" value="ECO:0007669"/>
    <property type="project" value="UniProtKB-KW"/>
</dbReference>
<keyword evidence="8" id="KW-0492">Microsome</keyword>
<evidence type="ECO:0000256" key="1">
    <source>
        <dbReference type="ARBA" id="ARBA00001971"/>
    </source>
</evidence>
<dbReference type="Proteomes" id="UP001372834">
    <property type="component" value="Unassembled WGS sequence"/>
</dbReference>
<protein>
    <recommendedName>
        <fullName evidence="17">Cytochrome P450</fullName>
    </recommendedName>
</protein>
<keyword evidence="9 14" id="KW-0560">Oxidoreductase</keyword>
<dbReference type="InterPro" id="IPR002401">
    <property type="entry name" value="Cyt_P450_E_grp-I"/>
</dbReference>
<name>A0AAN8SCD7_POLSC</name>
<feature type="binding site" description="axial binding residue" evidence="13">
    <location>
        <position position="106"/>
    </location>
    <ligand>
        <name>heme</name>
        <dbReference type="ChEBI" id="CHEBI:30413"/>
    </ligand>
    <ligandPart>
        <name>Fe</name>
        <dbReference type="ChEBI" id="CHEBI:18248"/>
    </ligandPart>
</feature>
<evidence type="ECO:0000256" key="11">
    <source>
        <dbReference type="ARBA" id="ARBA00023033"/>
    </source>
</evidence>
<keyword evidence="7" id="KW-0256">Endoplasmic reticulum</keyword>
<keyword evidence="11 14" id="KW-0503">Monooxygenase</keyword>
<dbReference type="Gene3D" id="1.10.630.10">
    <property type="entry name" value="Cytochrome P450"/>
    <property type="match status" value="1"/>
</dbReference>
<keyword evidence="6 13" id="KW-0479">Metal-binding</keyword>
<sequence>MKALKNMALRLEEQMSNKSPKVFQKWPPGLMTDLVVSETYTIPKTEDSPGIRLDKGEMIFITISALDQDPRYFPNPEQIDPERFRDEKNTVQQFTYLPFGAGLRHCIAE</sequence>
<dbReference type="GO" id="GO:0020037">
    <property type="term" value="F:heme binding"/>
    <property type="evidence" value="ECO:0007669"/>
    <property type="project" value="InterPro"/>
</dbReference>
<proteinExistence type="inferred from homology"/>
<evidence type="ECO:0000256" key="13">
    <source>
        <dbReference type="PIRSR" id="PIRSR602401-1"/>
    </source>
</evidence>
<comment type="caution">
    <text evidence="15">The sequence shown here is derived from an EMBL/GenBank/DDBJ whole genome shotgun (WGS) entry which is preliminary data.</text>
</comment>
<accession>A0AAN8SCD7</accession>
<keyword evidence="10 13" id="KW-0408">Iron</keyword>
<comment type="subcellular location">
    <subcellularLocation>
        <location evidence="3">Endoplasmic reticulum membrane</location>
        <topology evidence="3">Peripheral membrane protein</topology>
    </subcellularLocation>
    <subcellularLocation>
        <location evidence="2">Microsome membrane</location>
        <topology evidence="2">Peripheral membrane protein</topology>
    </subcellularLocation>
</comment>
<dbReference type="PANTHER" id="PTHR24292:SF54">
    <property type="entry name" value="CYP9F3-RELATED"/>
    <property type="match status" value="1"/>
</dbReference>
<dbReference type="SUPFAM" id="SSF48264">
    <property type="entry name" value="Cytochrome P450"/>
    <property type="match status" value="1"/>
</dbReference>
<evidence type="ECO:0000256" key="2">
    <source>
        <dbReference type="ARBA" id="ARBA00004174"/>
    </source>
</evidence>
<evidence type="ECO:0008006" key="17">
    <source>
        <dbReference type="Google" id="ProtNLM"/>
    </source>
</evidence>
<reference evidence="15 16" key="1">
    <citation type="submission" date="2023-10" db="EMBL/GenBank/DDBJ databases">
        <title>Genomes of two closely related lineages of the louse Polyplax serrata with different host specificities.</title>
        <authorList>
            <person name="Martinu J."/>
            <person name="Tarabai H."/>
            <person name="Stefka J."/>
            <person name="Hypsa V."/>
        </authorList>
    </citation>
    <scope>NUCLEOTIDE SEQUENCE [LARGE SCALE GENOMIC DNA]</scope>
    <source>
        <strain evidence="15">HR10_N</strain>
    </source>
</reference>
<dbReference type="EMBL" id="JAWJWE010000001">
    <property type="protein sequence ID" value="KAK6644070.1"/>
    <property type="molecule type" value="Genomic_DNA"/>
</dbReference>
<dbReference type="GO" id="GO:0016705">
    <property type="term" value="F:oxidoreductase activity, acting on paired donors, with incorporation or reduction of molecular oxygen"/>
    <property type="evidence" value="ECO:0007669"/>
    <property type="project" value="InterPro"/>
</dbReference>
<evidence type="ECO:0000256" key="3">
    <source>
        <dbReference type="ARBA" id="ARBA00004406"/>
    </source>
</evidence>
<dbReference type="InterPro" id="IPR036396">
    <property type="entry name" value="Cyt_P450_sf"/>
</dbReference>
<evidence type="ECO:0000256" key="12">
    <source>
        <dbReference type="ARBA" id="ARBA00023136"/>
    </source>
</evidence>
<dbReference type="InterPro" id="IPR017972">
    <property type="entry name" value="Cyt_P450_CS"/>
</dbReference>
<comment type="cofactor">
    <cofactor evidence="1 13">
        <name>heme</name>
        <dbReference type="ChEBI" id="CHEBI:30413"/>
    </cofactor>
</comment>
<evidence type="ECO:0000256" key="9">
    <source>
        <dbReference type="ARBA" id="ARBA00023002"/>
    </source>
</evidence>
<evidence type="ECO:0000256" key="6">
    <source>
        <dbReference type="ARBA" id="ARBA00022723"/>
    </source>
</evidence>
<dbReference type="GO" id="GO:0005506">
    <property type="term" value="F:iron ion binding"/>
    <property type="evidence" value="ECO:0007669"/>
    <property type="project" value="InterPro"/>
</dbReference>
<keyword evidence="12" id="KW-0472">Membrane</keyword>
<dbReference type="InterPro" id="IPR050476">
    <property type="entry name" value="Insect_CytP450_Detox"/>
</dbReference>
<dbReference type="AlphaFoldDB" id="A0AAN8SCD7"/>
<comment type="similarity">
    <text evidence="4 14">Belongs to the cytochrome P450 family.</text>
</comment>
<keyword evidence="5 13" id="KW-0349">Heme</keyword>
<evidence type="ECO:0000313" key="15">
    <source>
        <dbReference type="EMBL" id="KAK6644070.1"/>
    </source>
</evidence>
<gene>
    <name evidence="15" type="ORF">RUM43_000335</name>
</gene>
<dbReference type="PANTHER" id="PTHR24292">
    <property type="entry name" value="CYTOCHROME P450"/>
    <property type="match status" value="1"/>
</dbReference>
<evidence type="ECO:0000256" key="7">
    <source>
        <dbReference type="ARBA" id="ARBA00022824"/>
    </source>
</evidence>
<evidence type="ECO:0000256" key="4">
    <source>
        <dbReference type="ARBA" id="ARBA00010617"/>
    </source>
</evidence>
<dbReference type="GO" id="GO:0005789">
    <property type="term" value="C:endoplasmic reticulum membrane"/>
    <property type="evidence" value="ECO:0007669"/>
    <property type="project" value="UniProtKB-SubCell"/>
</dbReference>
<evidence type="ECO:0000256" key="10">
    <source>
        <dbReference type="ARBA" id="ARBA00023004"/>
    </source>
</evidence>